<dbReference type="PANTHER" id="PTHR43215:SF14">
    <property type="entry name" value="RADIAL SPOKE HEAD 1 HOMOLOG"/>
    <property type="match status" value="1"/>
</dbReference>
<sequence length="335" mass="38566">MGSCQSAPCVADDLLTMDSSACKQTDNPIKEEILPQYDENKIIIIQAHYRGHKVRKSLMPTISSPEPSAPTQPDNPKLCFDPTLLQENDQSIFMKNGAIYTGTWKDGKANGKGKYQFHDRQLLFVIFQLHRRNCNLFNIFQWIANELQGEGVYVNSNESYRGQWRDNMFHGQGEFRYYDGRIYTGQWKQGLQHGIGKEIYKDKSVYEGKFQNGMKCGLGIFQLSDGSVYQGEFENDLFHGYGSFTWPDKLKVFEGYWRNGLKNGNGTMKWGDGRIYSGQYLDDIKHGYGEMYYTDGRVYKGQWKQGVQDGIGQFLDKEGIAKKGFWVKGKLKKWI</sequence>
<dbReference type="Proteomes" id="UP000000600">
    <property type="component" value="Unassembled WGS sequence"/>
</dbReference>
<dbReference type="PROSITE" id="PS50096">
    <property type="entry name" value="IQ"/>
    <property type="match status" value="1"/>
</dbReference>
<evidence type="ECO:0000313" key="3">
    <source>
        <dbReference type="Proteomes" id="UP000000600"/>
    </source>
</evidence>
<dbReference type="STRING" id="5888.A0BHL2"/>
<dbReference type="RefSeq" id="XP_001425427.1">
    <property type="nucleotide sequence ID" value="XM_001425390.2"/>
</dbReference>
<dbReference type="InterPro" id="IPR000048">
    <property type="entry name" value="IQ_motif_EF-hand-BS"/>
</dbReference>
<dbReference type="HOGENOM" id="CLU_032017_1_3_1"/>
<proteinExistence type="predicted"/>
<reference evidence="2 3" key="1">
    <citation type="journal article" date="2006" name="Nature">
        <title>Global trends of whole-genome duplications revealed by the ciliate Paramecium tetraurelia.</title>
        <authorList>
            <consortium name="Genoscope"/>
            <person name="Aury J.-M."/>
            <person name="Jaillon O."/>
            <person name="Duret L."/>
            <person name="Noel B."/>
            <person name="Jubin C."/>
            <person name="Porcel B.M."/>
            <person name="Segurens B."/>
            <person name="Daubin V."/>
            <person name="Anthouard V."/>
            <person name="Aiach N."/>
            <person name="Arnaiz O."/>
            <person name="Billaut A."/>
            <person name="Beisson J."/>
            <person name="Blanc I."/>
            <person name="Bouhouche K."/>
            <person name="Camara F."/>
            <person name="Duharcourt S."/>
            <person name="Guigo R."/>
            <person name="Gogendeau D."/>
            <person name="Katinka M."/>
            <person name="Keller A.-M."/>
            <person name="Kissmehl R."/>
            <person name="Klotz C."/>
            <person name="Koll F."/>
            <person name="Le Moue A."/>
            <person name="Lepere C."/>
            <person name="Malinsky S."/>
            <person name="Nowacki M."/>
            <person name="Nowak J.K."/>
            <person name="Plattner H."/>
            <person name="Poulain J."/>
            <person name="Ruiz F."/>
            <person name="Serrano V."/>
            <person name="Zagulski M."/>
            <person name="Dessen P."/>
            <person name="Betermier M."/>
            <person name="Weissenbach J."/>
            <person name="Scarpelli C."/>
            <person name="Schachter V."/>
            <person name="Sperling L."/>
            <person name="Meyer E."/>
            <person name="Cohen J."/>
            <person name="Wincker P."/>
        </authorList>
    </citation>
    <scope>NUCLEOTIDE SEQUENCE [LARGE SCALE GENOMIC DNA]</scope>
    <source>
        <strain evidence="2 3">Stock d4-2</strain>
    </source>
</reference>
<keyword evidence="1" id="KW-0677">Repeat</keyword>
<dbReference type="Gene3D" id="2.20.110.10">
    <property type="entry name" value="Histone H3 K4-specific methyltransferase SET7/9 N-terminal domain"/>
    <property type="match status" value="3"/>
</dbReference>
<organism evidence="2 3">
    <name type="scientific">Paramecium tetraurelia</name>
    <dbReference type="NCBI Taxonomy" id="5888"/>
    <lineage>
        <taxon>Eukaryota</taxon>
        <taxon>Sar</taxon>
        <taxon>Alveolata</taxon>
        <taxon>Ciliophora</taxon>
        <taxon>Intramacronucleata</taxon>
        <taxon>Oligohymenophorea</taxon>
        <taxon>Peniculida</taxon>
        <taxon>Parameciidae</taxon>
        <taxon>Paramecium</taxon>
    </lineage>
</organism>
<dbReference type="CDD" id="cd23767">
    <property type="entry name" value="IQCD"/>
    <property type="match status" value="1"/>
</dbReference>
<dbReference type="SMART" id="SM00698">
    <property type="entry name" value="MORN"/>
    <property type="match status" value="8"/>
</dbReference>
<gene>
    <name evidence="2" type="ORF">GSPATT00029064001</name>
</gene>
<dbReference type="EMBL" id="CT867995">
    <property type="protein sequence ID" value="CAK58029.1"/>
    <property type="molecule type" value="Genomic_DNA"/>
</dbReference>
<evidence type="ECO:0000256" key="1">
    <source>
        <dbReference type="ARBA" id="ARBA00022737"/>
    </source>
</evidence>
<dbReference type="AlphaFoldDB" id="A0BHL2"/>
<evidence type="ECO:0000313" key="2">
    <source>
        <dbReference type="EMBL" id="CAK58029.1"/>
    </source>
</evidence>
<keyword evidence="3" id="KW-1185">Reference proteome</keyword>
<protein>
    <recommendedName>
        <fullName evidence="4">MORN repeat protein</fullName>
    </recommendedName>
</protein>
<dbReference type="PANTHER" id="PTHR43215">
    <property type="entry name" value="RADIAL SPOKE HEAD 1 HOMOLOG"/>
    <property type="match status" value="1"/>
</dbReference>
<dbReference type="InterPro" id="IPR003409">
    <property type="entry name" value="MORN"/>
</dbReference>
<dbReference type="OrthoDB" id="294378at2759"/>
<name>A0BHL2_PARTE</name>
<evidence type="ECO:0008006" key="4">
    <source>
        <dbReference type="Google" id="ProtNLM"/>
    </source>
</evidence>
<dbReference type="KEGG" id="ptm:GSPATT00029064001"/>
<dbReference type="OMA" id="DNMFHGQ"/>
<dbReference type="InParanoid" id="A0BHL2"/>
<dbReference type="GeneID" id="5011211"/>
<accession>A0BHL2</accession>
<dbReference type="eggNOG" id="KOG0229">
    <property type="taxonomic scope" value="Eukaryota"/>
</dbReference>
<dbReference type="Pfam" id="PF02493">
    <property type="entry name" value="MORN"/>
    <property type="match status" value="9"/>
</dbReference>
<dbReference type="SUPFAM" id="SSF82185">
    <property type="entry name" value="Histone H3 K4-specific methyltransferase SET7/9 N-terminal domain"/>
    <property type="match status" value="2"/>
</dbReference>
<dbReference type="Pfam" id="PF00612">
    <property type="entry name" value="IQ"/>
    <property type="match status" value="1"/>
</dbReference>